<protein>
    <submittedName>
        <fullName evidence="1">Uncharacterized protein</fullName>
    </submittedName>
</protein>
<name>A0A8R1U0L5_ONCVO</name>
<reference evidence="2" key="1">
    <citation type="submission" date="2013-10" db="EMBL/GenBank/DDBJ databases">
        <title>Genome sequencing of Onchocerca volvulus.</title>
        <authorList>
            <person name="Cotton J."/>
            <person name="Tsai J."/>
            <person name="Stanley E."/>
            <person name="Tracey A."/>
            <person name="Holroyd N."/>
            <person name="Lustigman S."/>
            <person name="Berriman M."/>
        </authorList>
    </citation>
    <scope>NUCLEOTIDE SEQUENCE</scope>
</reference>
<accession>A0A8R1U0L5</accession>
<evidence type="ECO:0000313" key="1">
    <source>
        <dbReference type="EnsemblMetazoa" id="OVOC8321.1"/>
    </source>
</evidence>
<dbReference type="EnsemblMetazoa" id="OVOC8321.1">
    <property type="protein sequence ID" value="OVOC8321.1"/>
    <property type="gene ID" value="WBGene00245130"/>
</dbReference>
<keyword evidence="2" id="KW-1185">Reference proteome</keyword>
<proteinExistence type="predicted"/>
<evidence type="ECO:0000313" key="2">
    <source>
        <dbReference type="Proteomes" id="UP000024404"/>
    </source>
</evidence>
<dbReference type="EMBL" id="CMVM020000248">
    <property type="status" value="NOT_ANNOTATED_CDS"/>
    <property type="molecule type" value="Genomic_DNA"/>
</dbReference>
<dbReference type="Proteomes" id="UP000024404">
    <property type="component" value="Unassembled WGS sequence"/>
</dbReference>
<sequence>MLKKKQGKEFENTIFCRAIYYMTLETNSSLKEKYEHAQDSSLIIFYHLECLESETTEFCFPIPSFEFLQAE</sequence>
<dbReference type="AlphaFoldDB" id="A0A8R1U0L5"/>
<organism evidence="1 2">
    <name type="scientific">Onchocerca volvulus</name>
    <dbReference type="NCBI Taxonomy" id="6282"/>
    <lineage>
        <taxon>Eukaryota</taxon>
        <taxon>Metazoa</taxon>
        <taxon>Ecdysozoa</taxon>
        <taxon>Nematoda</taxon>
        <taxon>Chromadorea</taxon>
        <taxon>Rhabditida</taxon>
        <taxon>Spirurina</taxon>
        <taxon>Spiruromorpha</taxon>
        <taxon>Filarioidea</taxon>
        <taxon>Onchocercidae</taxon>
        <taxon>Onchocerca</taxon>
    </lineage>
</organism>
<reference evidence="1" key="2">
    <citation type="submission" date="2022-06" db="UniProtKB">
        <authorList>
            <consortium name="EnsemblMetazoa"/>
        </authorList>
    </citation>
    <scope>IDENTIFICATION</scope>
</reference>